<dbReference type="PANTHER" id="PTHR10443">
    <property type="entry name" value="MICROSOMAL DIPEPTIDASE"/>
    <property type="match status" value="1"/>
</dbReference>
<dbReference type="GO" id="GO:0070573">
    <property type="term" value="F:metallodipeptidase activity"/>
    <property type="evidence" value="ECO:0007669"/>
    <property type="project" value="InterPro"/>
</dbReference>
<sequence length="311" mass="33998">MEGCPIADAHCDFLYYMYNDAWSLFAPKGRQAVALPYMRTANVALQFFAASVDADLKMSCMSQCLSLVDAYWRMLEESEGVLVPLTKEFNPGDGAIATVLTIEGGEAIEGSLEVLRMFHRLGARAMTLTWNFSNELASPAMRRMNKGLTSLGRRVVKEMHRIGMALDVAHLSDAGISEVLSSTDKPILASHSNSRAICPHKRSLCDAHIREISQGGGVICVNYYPPQLRGDGKEASASDVTRHIAHIASIAGVEHVALGSDFDGMCTYPADLKKQSDLPVLLSSLAEAGFSDAEIHRIAYDNLHDYILQFI</sequence>
<dbReference type="EMBL" id="VSSQ01013605">
    <property type="protein sequence ID" value="MPM51867.1"/>
    <property type="molecule type" value="Genomic_DNA"/>
</dbReference>
<dbReference type="CDD" id="cd01301">
    <property type="entry name" value="rDP_like"/>
    <property type="match status" value="1"/>
</dbReference>
<dbReference type="InterPro" id="IPR032466">
    <property type="entry name" value="Metal_Hydrolase"/>
</dbReference>
<proteinExistence type="predicted"/>
<evidence type="ECO:0000313" key="1">
    <source>
        <dbReference type="EMBL" id="MPM51867.1"/>
    </source>
</evidence>
<dbReference type="InterPro" id="IPR008257">
    <property type="entry name" value="Pept_M19"/>
</dbReference>
<organism evidence="1">
    <name type="scientific">bioreactor metagenome</name>
    <dbReference type="NCBI Taxonomy" id="1076179"/>
    <lineage>
        <taxon>unclassified sequences</taxon>
        <taxon>metagenomes</taxon>
        <taxon>ecological metagenomes</taxon>
    </lineage>
</organism>
<dbReference type="SUPFAM" id="SSF51556">
    <property type="entry name" value="Metallo-dependent hydrolases"/>
    <property type="match status" value="1"/>
</dbReference>
<dbReference type="PROSITE" id="PS51365">
    <property type="entry name" value="RENAL_DIPEPTIDASE_2"/>
    <property type="match status" value="1"/>
</dbReference>
<protein>
    <recommendedName>
        <fullName evidence="2">Membrane dipeptidase</fullName>
    </recommendedName>
</protein>
<accession>A0A645AFS5</accession>
<reference evidence="1" key="1">
    <citation type="submission" date="2019-08" db="EMBL/GenBank/DDBJ databases">
        <authorList>
            <person name="Kucharzyk K."/>
            <person name="Murdoch R.W."/>
            <person name="Higgins S."/>
            <person name="Loffler F."/>
        </authorList>
    </citation>
    <scope>NUCLEOTIDE SEQUENCE</scope>
</reference>
<gene>
    <name evidence="1" type="ORF">SDC9_98618</name>
</gene>
<dbReference type="PANTHER" id="PTHR10443:SF12">
    <property type="entry name" value="DIPEPTIDASE"/>
    <property type="match status" value="1"/>
</dbReference>
<dbReference type="Pfam" id="PF01244">
    <property type="entry name" value="Peptidase_M19"/>
    <property type="match status" value="1"/>
</dbReference>
<dbReference type="Gene3D" id="3.20.20.140">
    <property type="entry name" value="Metal-dependent hydrolases"/>
    <property type="match status" value="1"/>
</dbReference>
<comment type="caution">
    <text evidence="1">The sequence shown here is derived from an EMBL/GenBank/DDBJ whole genome shotgun (WGS) entry which is preliminary data.</text>
</comment>
<dbReference type="GO" id="GO:0006508">
    <property type="term" value="P:proteolysis"/>
    <property type="evidence" value="ECO:0007669"/>
    <property type="project" value="InterPro"/>
</dbReference>
<name>A0A645AFS5_9ZZZZ</name>
<dbReference type="AlphaFoldDB" id="A0A645AFS5"/>
<evidence type="ECO:0008006" key="2">
    <source>
        <dbReference type="Google" id="ProtNLM"/>
    </source>
</evidence>